<dbReference type="GO" id="GO:0016740">
    <property type="term" value="F:transferase activity"/>
    <property type="evidence" value="ECO:0007669"/>
    <property type="project" value="UniProtKB-KW"/>
</dbReference>
<dbReference type="PANTHER" id="PTHR24099:SF17">
    <property type="entry name" value="TRIPARTITE MOTIF CONTAINING 55"/>
    <property type="match status" value="1"/>
</dbReference>
<evidence type="ECO:0000256" key="2">
    <source>
        <dbReference type="ARBA" id="ARBA00022679"/>
    </source>
</evidence>
<dbReference type="InterPro" id="IPR050617">
    <property type="entry name" value="E3_ligase_FN3/SPRY"/>
</dbReference>
<protein>
    <submittedName>
        <fullName evidence="4">Uncharacterized protein</fullName>
    </submittedName>
</protein>
<keyword evidence="5" id="KW-1185">Reference proteome</keyword>
<dbReference type="GO" id="GO:0005737">
    <property type="term" value="C:cytoplasm"/>
    <property type="evidence" value="ECO:0007669"/>
    <property type="project" value="TreeGrafter"/>
</dbReference>
<dbReference type="EMBL" id="JADWDJ010000008">
    <property type="protein sequence ID" value="KAG5277098.1"/>
    <property type="molecule type" value="Genomic_DNA"/>
</dbReference>
<keyword evidence="3" id="KW-0539">Nucleus</keyword>
<comment type="subcellular location">
    <subcellularLocation>
        <location evidence="1">Nucleus</location>
    </subcellularLocation>
</comment>
<evidence type="ECO:0000256" key="3">
    <source>
        <dbReference type="ARBA" id="ARBA00023242"/>
    </source>
</evidence>
<dbReference type="GO" id="GO:0005634">
    <property type="term" value="C:nucleus"/>
    <property type="evidence" value="ECO:0007669"/>
    <property type="project" value="UniProtKB-SubCell"/>
</dbReference>
<dbReference type="Gene3D" id="1.20.5.170">
    <property type="match status" value="1"/>
</dbReference>
<organism evidence="4 5">
    <name type="scientific">Alosa alosa</name>
    <name type="common">allis shad</name>
    <dbReference type="NCBI Taxonomy" id="278164"/>
    <lineage>
        <taxon>Eukaryota</taxon>
        <taxon>Metazoa</taxon>
        <taxon>Chordata</taxon>
        <taxon>Craniata</taxon>
        <taxon>Vertebrata</taxon>
        <taxon>Euteleostomi</taxon>
        <taxon>Actinopterygii</taxon>
        <taxon>Neopterygii</taxon>
        <taxon>Teleostei</taxon>
        <taxon>Clupei</taxon>
        <taxon>Clupeiformes</taxon>
        <taxon>Clupeoidei</taxon>
        <taxon>Clupeidae</taxon>
        <taxon>Alosa</taxon>
    </lineage>
</organism>
<evidence type="ECO:0000256" key="1">
    <source>
        <dbReference type="ARBA" id="ARBA00004123"/>
    </source>
</evidence>
<keyword evidence="2" id="KW-0808">Transferase</keyword>
<dbReference type="PANTHER" id="PTHR24099">
    <property type="entry name" value="E3 UBIQUITIN-PROTEIN LIGASE TRIM36-RELATED"/>
    <property type="match status" value="1"/>
</dbReference>
<name>A0AAV6GPJ1_9TELE</name>
<accession>A0AAV6GPJ1</accession>
<evidence type="ECO:0000313" key="5">
    <source>
        <dbReference type="Proteomes" id="UP000823561"/>
    </source>
</evidence>
<dbReference type="AlphaFoldDB" id="A0AAV6GPJ1"/>
<dbReference type="GO" id="GO:0070507">
    <property type="term" value="P:regulation of microtubule cytoskeleton organization"/>
    <property type="evidence" value="ECO:0007669"/>
    <property type="project" value="TreeGrafter"/>
</dbReference>
<gene>
    <name evidence="4" type="ORF">AALO_G00113510</name>
</gene>
<evidence type="ECO:0000313" key="4">
    <source>
        <dbReference type="EMBL" id="KAG5277098.1"/>
    </source>
</evidence>
<dbReference type="Proteomes" id="UP000823561">
    <property type="component" value="Chromosome 8"/>
</dbReference>
<proteinExistence type="predicted"/>
<sequence length="99" mass="11480">MADHVDSDCRQENGRRQKQTLCDQFDGLYTILEERKKELVESVSREQDRKLRHVRGLLRRHGDHLEAAVKLVETAIQSMDEPQMAVFLQNQPRKSAPAP</sequence>
<reference evidence="4" key="1">
    <citation type="submission" date="2020-10" db="EMBL/GenBank/DDBJ databases">
        <title>Chromosome-scale genome assembly of the Allis shad, Alosa alosa.</title>
        <authorList>
            <person name="Margot Z."/>
            <person name="Christophe K."/>
            <person name="Cabau C."/>
            <person name="Louis A."/>
            <person name="Berthelot C."/>
            <person name="Parey E."/>
            <person name="Roest Crollius H."/>
            <person name="Montfort J."/>
            <person name="Robinson-Rechavi M."/>
            <person name="Bucao C."/>
            <person name="Bouchez O."/>
            <person name="Gislard M."/>
            <person name="Lluch J."/>
            <person name="Milhes M."/>
            <person name="Lampietro C."/>
            <person name="Lopez Roques C."/>
            <person name="Donnadieu C."/>
            <person name="Braasch I."/>
            <person name="Desvignes T."/>
            <person name="Postlethwait J."/>
            <person name="Bobe J."/>
            <person name="Guiguen Y."/>
        </authorList>
    </citation>
    <scope>NUCLEOTIDE SEQUENCE</scope>
    <source>
        <strain evidence="4">M-15738</strain>
        <tissue evidence="4">Blood</tissue>
    </source>
</reference>
<comment type="caution">
    <text evidence="4">The sequence shown here is derived from an EMBL/GenBank/DDBJ whole genome shotgun (WGS) entry which is preliminary data.</text>
</comment>